<reference evidence="1 2" key="1">
    <citation type="journal article" date="2016" name="Nat. Commun.">
        <title>Thousands of microbial genomes shed light on interconnected biogeochemical processes in an aquifer system.</title>
        <authorList>
            <person name="Anantharaman K."/>
            <person name="Brown C.T."/>
            <person name="Hug L.A."/>
            <person name="Sharon I."/>
            <person name="Castelle C.J."/>
            <person name="Probst A.J."/>
            <person name="Thomas B.C."/>
            <person name="Singh A."/>
            <person name="Wilkins M.J."/>
            <person name="Karaoz U."/>
            <person name="Brodie E.L."/>
            <person name="Williams K.H."/>
            <person name="Hubbard S.S."/>
            <person name="Banfield J.F."/>
        </authorList>
    </citation>
    <scope>NUCLEOTIDE SEQUENCE [LARGE SCALE GENOMIC DNA]</scope>
</reference>
<gene>
    <name evidence="1" type="ORF">A2735_00290</name>
</gene>
<name>A0A1F8EBF4_9BACT</name>
<organism evidence="1 2">
    <name type="scientific">Candidatus Yanofskybacteria bacterium RIFCSPHIGHO2_01_FULL_41_21</name>
    <dbReference type="NCBI Taxonomy" id="1802660"/>
    <lineage>
        <taxon>Bacteria</taxon>
        <taxon>Candidatus Yanofskyibacteriota</taxon>
    </lineage>
</organism>
<protein>
    <recommendedName>
        <fullName evidence="3">DUF4145 domain-containing protein</fullName>
    </recommendedName>
</protein>
<dbReference type="STRING" id="1802660.A2735_00290"/>
<evidence type="ECO:0000313" key="2">
    <source>
        <dbReference type="Proteomes" id="UP000178520"/>
    </source>
</evidence>
<proteinExistence type="predicted"/>
<comment type="caution">
    <text evidence="1">The sequence shown here is derived from an EMBL/GenBank/DDBJ whole genome shotgun (WGS) entry which is preliminary data.</text>
</comment>
<dbReference type="EMBL" id="MGJA01000003">
    <property type="protein sequence ID" value="OGM98133.1"/>
    <property type="molecule type" value="Genomic_DNA"/>
</dbReference>
<accession>A0A1F8EBF4</accession>
<evidence type="ECO:0008006" key="3">
    <source>
        <dbReference type="Google" id="ProtNLM"/>
    </source>
</evidence>
<dbReference type="Proteomes" id="UP000178520">
    <property type="component" value="Unassembled WGS sequence"/>
</dbReference>
<evidence type="ECO:0000313" key="1">
    <source>
        <dbReference type="EMBL" id="OGM98133.1"/>
    </source>
</evidence>
<sequence>MKEKRSAKNSTDALIILWEEGFFKKYQNFKSVCENLSSRGNNFPYSSLAIALRQAKFLTRRGKRGFFEYIQKHKADSEVIKAIAPGLFSDELLKSLQKDFKIELEDLKYNYGKSGNCTAFLLRKILEKLIYITFAKHNLISKLEDKSQTGRFVGLEAMIRLASSEKIEGVPFLISKTANEIQSIKFLGDTSAHNHLVEVDMKTIVPQMPYIITAYKELVKKL</sequence>
<dbReference type="AlphaFoldDB" id="A0A1F8EBF4"/>